<accession>A0A6P1TQA1</accession>
<dbReference type="RefSeq" id="WP_161839965.1">
    <property type="nucleotide sequence ID" value="NZ_CP048000.1"/>
</dbReference>
<evidence type="ECO:0000256" key="1">
    <source>
        <dbReference type="ARBA" id="ARBA00010833"/>
    </source>
</evidence>
<dbReference type="SUPFAM" id="SSF48208">
    <property type="entry name" value="Six-hairpin glycosidases"/>
    <property type="match status" value="1"/>
</dbReference>
<evidence type="ECO:0000313" key="6">
    <source>
        <dbReference type="Proteomes" id="UP000464314"/>
    </source>
</evidence>
<dbReference type="InterPro" id="IPR012341">
    <property type="entry name" value="6hp_glycosidase-like_sf"/>
</dbReference>
<keyword evidence="2" id="KW-0378">Hydrolase</keyword>
<dbReference type="AlphaFoldDB" id="A0A6P1TQA1"/>
<feature type="domain" description="Mannosylglycerate hydrolase MGH1-like glycoside hydrolase" evidence="4">
    <location>
        <begin position="253"/>
        <end position="557"/>
    </location>
</feature>
<keyword evidence="3" id="KW-0326">Glycosidase</keyword>
<dbReference type="GO" id="GO:0006487">
    <property type="term" value="P:protein N-linked glycosylation"/>
    <property type="evidence" value="ECO:0007669"/>
    <property type="project" value="TreeGrafter"/>
</dbReference>
<dbReference type="PANTHER" id="PTHR10412">
    <property type="entry name" value="MANNOSYL-OLIGOSACCHARIDE GLUCOSIDASE"/>
    <property type="match status" value="1"/>
</dbReference>
<dbReference type="Gene3D" id="1.50.10.10">
    <property type="match status" value="1"/>
</dbReference>
<sequence length="570" mass="66348">MKFDLKQIPFSRSGSYMAISDNAANFHGKNNEAGLYLRTIHASSYVPFVARLIPKVDNKMVEYVCEARPAELCITMKEDQIRICFADENTILLKGIGENVSLTLDFLTNNAQYDYIYEITGQDQTRYMANCFKNNCRYLIWAQEGITEIDQVWNESSAEYSRINFAPKDKKFLIILKEVETEWDGIYDAFQYEECKEKTERDFLNFSQSMPSVPYQFKNEHEIASYINWSSIVRKDGFLTRDSMYMSKNWMCNVWSWDHCFNAIALSYNNAKLAWDQFILMFDFQDKTGLIPDSVNDVHIVWNYCKPPIHGWALSKMMEHMKLTDEQAAEAYNRITKWTNWWLSYRDHDHDGICEYNHGNDSGWDNSTAFRILPPVELPELQAFLILQMEVLAKLAKQLKKEEEAEMWQLKSENMLQIMLKHCFQNGLPKAVKNTTHEIIENDSLILYESIVLGNRLPAEIRKNMIEVLKSDKFLTDYGYATESPKSKYYQPDGYWRGPIWAPSTMILLDGLYKCGETDLVKNVANKFCGMIQKSGCAENFDALTGIGLRDRAYTWTSSVFLVMAHEYLL</sequence>
<gene>
    <name evidence="5" type="ORF">Ana3638_22155</name>
</gene>
<evidence type="ECO:0000313" key="5">
    <source>
        <dbReference type="EMBL" id="QHQ63144.1"/>
    </source>
</evidence>
<keyword evidence="6" id="KW-1185">Reference proteome</keyword>
<evidence type="ECO:0000256" key="3">
    <source>
        <dbReference type="ARBA" id="ARBA00023295"/>
    </source>
</evidence>
<dbReference type="InterPro" id="IPR054491">
    <property type="entry name" value="MGH1-like_GH"/>
</dbReference>
<dbReference type="EMBL" id="CP048000">
    <property type="protein sequence ID" value="QHQ63144.1"/>
    <property type="molecule type" value="Genomic_DNA"/>
</dbReference>
<organism evidence="5 6">
    <name type="scientific">Anaerocolumna sedimenticola</name>
    <dbReference type="NCBI Taxonomy" id="2696063"/>
    <lineage>
        <taxon>Bacteria</taxon>
        <taxon>Bacillati</taxon>
        <taxon>Bacillota</taxon>
        <taxon>Clostridia</taxon>
        <taxon>Lachnospirales</taxon>
        <taxon>Lachnospiraceae</taxon>
        <taxon>Anaerocolumna</taxon>
    </lineage>
</organism>
<name>A0A6P1TQA1_9FIRM</name>
<dbReference type="InterPro" id="IPR004888">
    <property type="entry name" value="Glycoside_hydrolase_63"/>
</dbReference>
<dbReference type="GO" id="GO:0004573">
    <property type="term" value="F:Glc3Man9GlcNAc2 oligosaccharide glucosidase activity"/>
    <property type="evidence" value="ECO:0007669"/>
    <property type="project" value="InterPro"/>
</dbReference>
<dbReference type="Proteomes" id="UP000464314">
    <property type="component" value="Chromosome"/>
</dbReference>
<evidence type="ECO:0000256" key="2">
    <source>
        <dbReference type="ARBA" id="ARBA00022801"/>
    </source>
</evidence>
<dbReference type="InterPro" id="IPR008928">
    <property type="entry name" value="6-hairpin_glycosidase_sf"/>
</dbReference>
<dbReference type="KEGG" id="anr:Ana3638_22155"/>
<proteinExistence type="inferred from homology"/>
<evidence type="ECO:0000259" key="4">
    <source>
        <dbReference type="Pfam" id="PF22422"/>
    </source>
</evidence>
<dbReference type="Pfam" id="PF22422">
    <property type="entry name" value="MGH1-like_GH"/>
    <property type="match status" value="1"/>
</dbReference>
<dbReference type="GO" id="GO:0009311">
    <property type="term" value="P:oligosaccharide metabolic process"/>
    <property type="evidence" value="ECO:0007669"/>
    <property type="project" value="InterPro"/>
</dbReference>
<reference evidence="5 6" key="1">
    <citation type="submission" date="2020-01" db="EMBL/GenBank/DDBJ databases">
        <title>Genome analysis of Anaerocolumna sp. CBA3638.</title>
        <authorList>
            <person name="Kim J."/>
            <person name="Roh S.W."/>
        </authorList>
    </citation>
    <scope>NUCLEOTIDE SEQUENCE [LARGE SCALE GENOMIC DNA]</scope>
    <source>
        <strain evidence="5 6">CBA3638</strain>
    </source>
</reference>
<protein>
    <submittedName>
        <fullName evidence="5">Glycogen debranching protein</fullName>
    </submittedName>
</protein>
<comment type="similarity">
    <text evidence="1">Belongs to the glycosyl hydrolase 63 family.</text>
</comment>
<dbReference type="PANTHER" id="PTHR10412:SF11">
    <property type="entry name" value="MANNOSYL-OLIGOSACCHARIDE GLUCOSIDASE"/>
    <property type="match status" value="1"/>
</dbReference>